<evidence type="ECO:0000256" key="1">
    <source>
        <dbReference type="SAM" id="MobiDB-lite"/>
    </source>
</evidence>
<accession>A0A0K8NWS1</accession>
<evidence type="ECO:0000313" key="3">
    <source>
        <dbReference type="Proteomes" id="UP000037660"/>
    </source>
</evidence>
<gene>
    <name evidence="2" type="ORF">ISF6_0335</name>
</gene>
<proteinExistence type="predicted"/>
<reference evidence="2 3" key="2">
    <citation type="journal article" date="2016" name="Science">
        <title>A bacterium that degrades and assimilates poly(ethylene terephthalate).</title>
        <authorList>
            <person name="Yoshida S."/>
            <person name="Hiraga K."/>
            <person name="Takehana T."/>
            <person name="Taniguchi I."/>
            <person name="Yamaji H."/>
            <person name="Maeda Y."/>
            <person name="Toyohara K."/>
            <person name="Miyamoto K."/>
            <person name="Kimura Y."/>
            <person name="Oda K."/>
        </authorList>
    </citation>
    <scope>NUCLEOTIDE SEQUENCE [LARGE SCALE GENOMIC DNA]</scope>
    <source>
        <strain evidence="3">NBRC 110686 / TISTR 2288 / 201-F6</strain>
    </source>
</reference>
<dbReference type="STRING" id="1547922.ISF6_0335"/>
<dbReference type="Proteomes" id="UP000037660">
    <property type="component" value="Unassembled WGS sequence"/>
</dbReference>
<name>A0A0K8NWS1_PISS1</name>
<sequence length="121" mass="12460">MHQYAGGPGQGRGRGLGQRIHHARRAGRSPGAGRRQGSEAGAWGSGREGIKRTTPGKRGDDRRITPRCKSTLGGPGAAIPGEGRGAGPLDRLPVVQAPPETTKPRRAGASCPRGRGGIWSG</sequence>
<dbReference type="EMBL" id="BBYR01000011">
    <property type="protein sequence ID" value="GAP34852.1"/>
    <property type="molecule type" value="Genomic_DNA"/>
</dbReference>
<feature type="compositionally biased region" description="Gly residues" evidence="1">
    <location>
        <begin position="1"/>
        <end position="16"/>
    </location>
</feature>
<dbReference type="AlphaFoldDB" id="A0A0K8NWS1"/>
<protein>
    <submittedName>
        <fullName evidence="2">Uncharacterized protein</fullName>
    </submittedName>
</protein>
<evidence type="ECO:0000313" key="2">
    <source>
        <dbReference type="EMBL" id="GAP34852.1"/>
    </source>
</evidence>
<keyword evidence="3" id="KW-1185">Reference proteome</keyword>
<comment type="caution">
    <text evidence="2">The sequence shown here is derived from an EMBL/GenBank/DDBJ whole genome shotgun (WGS) entry which is preliminary data.</text>
</comment>
<reference evidence="3" key="1">
    <citation type="submission" date="2015-07" db="EMBL/GenBank/DDBJ databases">
        <title>Discovery of a poly(ethylene terephthalate assimilation.</title>
        <authorList>
            <person name="Yoshida S."/>
            <person name="Hiraga K."/>
            <person name="Takehana T."/>
            <person name="Taniguchi I."/>
            <person name="Yamaji H."/>
            <person name="Maeda Y."/>
            <person name="Toyohara K."/>
            <person name="Miyamoto K."/>
            <person name="Kimura Y."/>
            <person name="Oda K."/>
        </authorList>
    </citation>
    <scope>NUCLEOTIDE SEQUENCE [LARGE SCALE GENOMIC DNA]</scope>
    <source>
        <strain evidence="3">NBRC 110686 / TISTR 2288 / 201-F6</strain>
    </source>
</reference>
<feature type="region of interest" description="Disordered" evidence="1">
    <location>
        <begin position="1"/>
        <end position="121"/>
    </location>
</feature>
<organism evidence="2 3">
    <name type="scientific">Piscinibacter sakaiensis</name>
    <name type="common">Ideonella sakaiensis</name>
    <dbReference type="NCBI Taxonomy" id="1547922"/>
    <lineage>
        <taxon>Bacteria</taxon>
        <taxon>Pseudomonadati</taxon>
        <taxon>Pseudomonadota</taxon>
        <taxon>Betaproteobacteria</taxon>
        <taxon>Burkholderiales</taxon>
        <taxon>Sphaerotilaceae</taxon>
        <taxon>Piscinibacter</taxon>
    </lineage>
</organism>